<keyword evidence="3" id="KW-1185">Reference proteome</keyword>
<evidence type="ECO:0000313" key="3">
    <source>
        <dbReference type="Proteomes" id="UP000663866"/>
    </source>
</evidence>
<gene>
    <name evidence="2" type="ORF">OVN521_LOCUS14275</name>
</gene>
<sequence length="200" mass="23290">MIIKCEYRHNGYERADYKTHKKHCIENPSDMNRKQTTTMQPRSNQNQATSHGIVCIPCGTSLQPIDLPNWLNHTQLCHEETKSKFENDAKQTPVAQRFPCEYCQKLYLIQQLDSHERNCAQDPADIESVYSEVKCAQNTQMLSGNYDSRFVQYQSINTVHTHQGNELLDNERRHNQYHIRETTTGENILESENSARSDRS</sequence>
<organism evidence="2 3">
    <name type="scientific">Rotaria magnacalcarata</name>
    <dbReference type="NCBI Taxonomy" id="392030"/>
    <lineage>
        <taxon>Eukaryota</taxon>
        <taxon>Metazoa</taxon>
        <taxon>Spiralia</taxon>
        <taxon>Gnathifera</taxon>
        <taxon>Rotifera</taxon>
        <taxon>Eurotatoria</taxon>
        <taxon>Bdelloidea</taxon>
        <taxon>Philodinida</taxon>
        <taxon>Philodinidae</taxon>
        <taxon>Rotaria</taxon>
    </lineage>
</organism>
<proteinExistence type="predicted"/>
<accession>A0A819MUG5</accession>
<comment type="caution">
    <text evidence="2">The sequence shown here is derived from an EMBL/GenBank/DDBJ whole genome shotgun (WGS) entry which is preliminary data.</text>
</comment>
<evidence type="ECO:0000256" key="1">
    <source>
        <dbReference type="SAM" id="MobiDB-lite"/>
    </source>
</evidence>
<reference evidence="2" key="1">
    <citation type="submission" date="2021-02" db="EMBL/GenBank/DDBJ databases">
        <authorList>
            <person name="Nowell W R."/>
        </authorList>
    </citation>
    <scope>NUCLEOTIDE SEQUENCE</scope>
</reference>
<dbReference type="AlphaFoldDB" id="A0A819MUG5"/>
<dbReference type="Proteomes" id="UP000663866">
    <property type="component" value="Unassembled WGS sequence"/>
</dbReference>
<feature type="compositionally biased region" description="Polar residues" evidence="1">
    <location>
        <begin position="34"/>
        <end position="46"/>
    </location>
</feature>
<feature type="region of interest" description="Disordered" evidence="1">
    <location>
        <begin position="26"/>
        <end position="46"/>
    </location>
</feature>
<dbReference type="EMBL" id="CAJOBG010002151">
    <property type="protein sequence ID" value="CAF3987227.1"/>
    <property type="molecule type" value="Genomic_DNA"/>
</dbReference>
<protein>
    <submittedName>
        <fullName evidence="2">Uncharacterized protein</fullName>
    </submittedName>
</protein>
<name>A0A819MUG5_9BILA</name>
<evidence type="ECO:0000313" key="2">
    <source>
        <dbReference type="EMBL" id="CAF3987227.1"/>
    </source>
</evidence>